<reference evidence="18 19" key="2">
    <citation type="journal article" date="2018" name="Elife">
        <title>Firefly genomes illuminate parallel origins of bioluminescence in beetles.</title>
        <authorList>
            <person name="Fallon T.R."/>
            <person name="Lower S.E."/>
            <person name="Chang C.H."/>
            <person name="Bessho-Uehara M."/>
            <person name="Martin G.J."/>
            <person name="Bewick A.J."/>
            <person name="Behringer M."/>
            <person name="Debat H.J."/>
            <person name="Wong I."/>
            <person name="Day J.C."/>
            <person name="Suvorov A."/>
            <person name="Silva C.J."/>
            <person name="Stanger-Hall K.F."/>
            <person name="Hall D.W."/>
            <person name="Schmitz R.J."/>
            <person name="Nelson D.R."/>
            <person name="Lewis S.M."/>
            <person name="Shigenobu S."/>
            <person name="Bybee S.M."/>
            <person name="Larracuente A.M."/>
            <person name="Oba Y."/>
            <person name="Weng J.K."/>
        </authorList>
    </citation>
    <scope>NUCLEOTIDE SEQUENCE [LARGE SCALE GENOMIC DNA]</scope>
    <source>
        <strain evidence="18">1611_PpyrPB1</strain>
        <tissue evidence="18">Whole body</tissue>
    </source>
</reference>
<dbReference type="InterPro" id="IPR039461">
    <property type="entry name" value="Peptidase_M49"/>
</dbReference>
<dbReference type="EMBL" id="VVIM01000001">
    <property type="protein sequence ID" value="KAB0803489.1"/>
    <property type="molecule type" value="Genomic_DNA"/>
</dbReference>
<dbReference type="GO" id="GO:0006508">
    <property type="term" value="P:proteolysis"/>
    <property type="evidence" value="ECO:0007669"/>
    <property type="project" value="UniProtKB-KW"/>
</dbReference>
<feature type="active site" evidence="15">
    <location>
        <position position="440"/>
    </location>
</feature>
<dbReference type="OrthoDB" id="4694525at2759"/>
<sequence length="704" mass="79141">MGTEPDRAQFLLPLDQPIVCLDVSTAFAQLSKSEKFYAHHLSKACWTGGFVTLLQTSPESGPVFVLLHKLFSAQDPSEIRASASAHGFTDAEITGLFVYAAGVFSNAGNYKGFGDTKIVPAIEPERLEEVLKLSPVWSDLQSIWNCFNLKERLYDLSQGRTCLGFPPDGCTTYFSANCTSEDNARVLSWLKKLNLELYNTRCFKKVLPGDSIEYEIRLASEDIGDVQCEVDGKYKYRLVKGDYAPLMKILSTNLENALPYANQKELSMLQSYIRSFRTGSINEHKDGSRFWIQNKSPAIETYIGFIETYRDPAGVRGEFEGFVAIVNRPMSEKFSRLVDNAEQFLAHLPWPKEFEKDTFLRPDFTSLDVLTYTGSGIPAGINIPNYDDIRQSEGFKNVALGNVIPANYQYSKTPFLSEDDINLLKEWRVRSFELQVGLHELLGHGSGKLFFKVTDGSTNFPDDLLNPLTSNPITSCYQQGDTFDACFGTISSAYEECRAEAVGLFLSLELSILEIFGYKDQEADDIRYVNWLALIWAGAGKALEMWEPGRGWLQAHSQARYVLTKVLMQADVVKVTQPSKDDLLITVDRSALLGPGRNAISHFLLQLQVYKSTGDIEAAKKLFGGLSEVEEPWLSWRSIILAHKQPRSILIQPNTEFVDDNINIKFYDPHVESVIASWIDRFPEPEPLYTALIELASADLPYFP</sequence>
<dbReference type="FunFam" id="3.30.540.30:FF:000001">
    <property type="entry name" value="Dipeptidyl peptidase 3"/>
    <property type="match status" value="1"/>
</dbReference>
<evidence type="ECO:0000256" key="11">
    <source>
        <dbReference type="ARBA" id="ARBA00022833"/>
    </source>
</evidence>
<name>A0A1Y1LDC8_PHOPY</name>
<dbReference type="Gene3D" id="3.30.540.30">
    <property type="match status" value="3"/>
</dbReference>
<dbReference type="GO" id="GO:0008235">
    <property type="term" value="F:metalloexopeptidase activity"/>
    <property type="evidence" value="ECO:0007669"/>
    <property type="project" value="InterPro"/>
</dbReference>
<evidence type="ECO:0000256" key="7">
    <source>
        <dbReference type="ARBA" id="ARBA00022490"/>
    </source>
</evidence>
<gene>
    <name evidence="18" type="ORF">PPYR_00459</name>
</gene>
<evidence type="ECO:0000256" key="8">
    <source>
        <dbReference type="ARBA" id="ARBA00022670"/>
    </source>
</evidence>
<dbReference type="PANTHER" id="PTHR23422:SF11">
    <property type="entry name" value="DIPEPTIDYL PEPTIDASE 3"/>
    <property type="match status" value="1"/>
</dbReference>
<dbReference type="InParanoid" id="A0A1Y1LDC8"/>
<dbReference type="FunFam" id="3.30.540.30:FF:000002">
    <property type="entry name" value="Dipeptidyl peptidase 3"/>
    <property type="match status" value="1"/>
</dbReference>
<protein>
    <recommendedName>
        <fullName evidence="5 14">Dipeptidyl peptidase 3</fullName>
        <ecNumber evidence="4 14">3.4.14.4</ecNumber>
    </recommendedName>
    <alternativeName>
        <fullName evidence="14">Dipeptidyl aminopeptidase III</fullName>
    </alternativeName>
    <alternativeName>
        <fullName evidence="14">Dipeptidyl peptidase III</fullName>
    </alternativeName>
</protein>
<evidence type="ECO:0000256" key="2">
    <source>
        <dbReference type="ARBA" id="ARBA00004496"/>
    </source>
</evidence>
<dbReference type="EC" id="3.4.14.4" evidence="4 14"/>
<evidence type="ECO:0000256" key="6">
    <source>
        <dbReference type="ARBA" id="ARBA00022438"/>
    </source>
</evidence>
<keyword evidence="8 14" id="KW-0645">Protease</keyword>
<reference evidence="18" key="3">
    <citation type="submission" date="2019-08" db="EMBL/GenBank/DDBJ databases">
        <authorList>
            <consortium name="Photinus pyralis genome working group"/>
            <person name="Fallon T.R."/>
            <person name="Sander Lower S.E."/>
            <person name="Weng J.-K."/>
        </authorList>
    </citation>
    <scope>NUCLEOTIDE SEQUENCE</scope>
    <source>
        <strain evidence="18">1611_PpyrPB1</strain>
        <tissue evidence="18">Whole body</tissue>
    </source>
</reference>
<dbReference type="PIRSF" id="PIRSF007828">
    <property type="entry name" value="Dipeptidyl-peptidase_III"/>
    <property type="match status" value="1"/>
</dbReference>
<evidence type="ECO:0000256" key="16">
    <source>
        <dbReference type="PIRSR" id="PIRSR007828-2"/>
    </source>
</evidence>
<dbReference type="InterPro" id="IPR005317">
    <property type="entry name" value="Dipeptidyl-peptase3"/>
</dbReference>
<feature type="binding site" evidence="16">
    <location>
        <position position="496"/>
    </location>
    <ligand>
        <name>Zn(2+)</name>
        <dbReference type="ChEBI" id="CHEBI:29105"/>
        <note>catalytic</note>
    </ligand>
</feature>
<evidence type="ECO:0000313" key="19">
    <source>
        <dbReference type="Proteomes" id="UP000327044"/>
    </source>
</evidence>
<evidence type="ECO:0000256" key="13">
    <source>
        <dbReference type="ARBA" id="ARBA00023049"/>
    </source>
</evidence>
<dbReference type="GO" id="GO:0008239">
    <property type="term" value="F:dipeptidyl-peptidase activity"/>
    <property type="evidence" value="ECO:0007669"/>
    <property type="project" value="UniProtKB-UniRule"/>
</dbReference>
<accession>A0A1Y1LDC8</accession>
<dbReference type="Pfam" id="PF03571">
    <property type="entry name" value="Peptidase_M49"/>
    <property type="match status" value="1"/>
</dbReference>
<dbReference type="AlphaFoldDB" id="A0A1Y1LDC8"/>
<dbReference type="FunFam" id="3.30.540.30:FF:000003">
    <property type="entry name" value="Dipeptidyl peptidase 3"/>
    <property type="match status" value="1"/>
</dbReference>
<comment type="subcellular location">
    <subcellularLocation>
        <location evidence="2">Cytoplasm</location>
    </subcellularLocation>
</comment>
<feature type="binding site" evidence="16">
    <location>
        <position position="439"/>
    </location>
    <ligand>
        <name>Zn(2+)</name>
        <dbReference type="ChEBI" id="CHEBI:29105"/>
        <note>catalytic</note>
    </ligand>
</feature>
<comment type="similarity">
    <text evidence="3 14">Belongs to the peptidase M49 family.</text>
</comment>
<keyword evidence="11 14" id="KW-0862">Zinc</keyword>
<evidence type="ECO:0000256" key="10">
    <source>
        <dbReference type="ARBA" id="ARBA00022801"/>
    </source>
</evidence>
<evidence type="ECO:0000256" key="5">
    <source>
        <dbReference type="ARBA" id="ARBA00014713"/>
    </source>
</evidence>
<keyword evidence="12" id="KW-0007">Acetylation</keyword>
<evidence type="ECO:0000256" key="3">
    <source>
        <dbReference type="ARBA" id="ARBA00010200"/>
    </source>
</evidence>
<evidence type="ECO:0000256" key="4">
    <source>
        <dbReference type="ARBA" id="ARBA00012063"/>
    </source>
</evidence>
<dbReference type="PANTHER" id="PTHR23422">
    <property type="entry name" value="DIPEPTIDYL PEPTIDASE III-RELATED"/>
    <property type="match status" value="1"/>
</dbReference>
<dbReference type="GO" id="GO:0005737">
    <property type="term" value="C:cytoplasm"/>
    <property type="evidence" value="ECO:0007669"/>
    <property type="project" value="UniProtKB-SubCell"/>
</dbReference>
<evidence type="ECO:0000256" key="9">
    <source>
        <dbReference type="ARBA" id="ARBA00022723"/>
    </source>
</evidence>
<reference evidence="17" key="1">
    <citation type="journal article" date="2016" name="Sci. Rep.">
        <title>Molecular characterization of firefly nuptial gifts: a multi-omics approach sheds light on postcopulatory sexual selection.</title>
        <authorList>
            <person name="Al-Wathiqui N."/>
            <person name="Fallon T.R."/>
            <person name="South A."/>
            <person name="Weng J.K."/>
            <person name="Lewis S.M."/>
        </authorList>
    </citation>
    <scope>NUCLEOTIDE SEQUENCE</scope>
</reference>
<proteinExistence type="inferred from homology"/>
<evidence type="ECO:0000256" key="14">
    <source>
        <dbReference type="PIRNR" id="PIRNR007828"/>
    </source>
</evidence>
<dbReference type="Proteomes" id="UP000327044">
    <property type="component" value="Unassembled WGS sequence"/>
</dbReference>
<evidence type="ECO:0000313" key="17">
    <source>
        <dbReference type="EMBL" id="JAV69027.1"/>
    </source>
</evidence>
<keyword evidence="10 14" id="KW-0378">Hydrolase</keyword>
<organism evidence="17">
    <name type="scientific">Photinus pyralis</name>
    <name type="common">Common eastern firefly</name>
    <name type="synonym">Lampyris pyralis</name>
    <dbReference type="NCBI Taxonomy" id="7054"/>
    <lineage>
        <taxon>Eukaryota</taxon>
        <taxon>Metazoa</taxon>
        <taxon>Ecdysozoa</taxon>
        <taxon>Arthropoda</taxon>
        <taxon>Hexapoda</taxon>
        <taxon>Insecta</taxon>
        <taxon>Pterygota</taxon>
        <taxon>Neoptera</taxon>
        <taxon>Endopterygota</taxon>
        <taxon>Coleoptera</taxon>
        <taxon>Polyphaga</taxon>
        <taxon>Elateriformia</taxon>
        <taxon>Elateroidea</taxon>
        <taxon>Lampyridae</taxon>
        <taxon>Lampyrinae</taxon>
        <taxon>Photinus</taxon>
    </lineage>
</organism>
<keyword evidence="7 14" id="KW-0963">Cytoplasm</keyword>
<keyword evidence="13 14" id="KW-0482">Metalloprotease</keyword>
<evidence type="ECO:0000313" key="18">
    <source>
        <dbReference type="EMBL" id="KAB0803489.1"/>
    </source>
</evidence>
<dbReference type="GO" id="GO:0004177">
    <property type="term" value="F:aminopeptidase activity"/>
    <property type="evidence" value="ECO:0007669"/>
    <property type="project" value="UniProtKB-KW"/>
</dbReference>
<evidence type="ECO:0000256" key="15">
    <source>
        <dbReference type="PIRSR" id="PIRSR007828-1"/>
    </source>
</evidence>
<evidence type="ECO:0000256" key="12">
    <source>
        <dbReference type="ARBA" id="ARBA00022990"/>
    </source>
</evidence>
<dbReference type="FunCoup" id="A0A1Y1LDC8">
    <property type="interactions" value="1375"/>
</dbReference>
<dbReference type="EMBL" id="GEZM01063670">
    <property type="protein sequence ID" value="JAV69027.1"/>
    <property type="molecule type" value="Transcribed_RNA"/>
</dbReference>
<feature type="binding site" evidence="16">
    <location>
        <position position="444"/>
    </location>
    <ligand>
        <name>Zn(2+)</name>
        <dbReference type="ChEBI" id="CHEBI:29105"/>
        <note>catalytic</note>
    </ligand>
</feature>
<keyword evidence="6 14" id="KW-0031">Aminopeptidase</keyword>
<keyword evidence="9 14" id="KW-0479">Metal-binding</keyword>
<dbReference type="GO" id="GO:0008270">
    <property type="term" value="F:zinc ion binding"/>
    <property type="evidence" value="ECO:0007669"/>
    <property type="project" value="UniProtKB-ARBA"/>
</dbReference>
<comment type="cofactor">
    <cofactor evidence="14 16">
        <name>Zn(2+)</name>
        <dbReference type="ChEBI" id="CHEBI:29105"/>
    </cofactor>
    <text evidence="14 16">Binds 1 zinc ion per subunit.</text>
</comment>
<comment type="catalytic activity">
    <reaction evidence="1 14">
        <text>Release of an N-terminal dipeptide from a peptide comprising four or more residues, with broad specificity. Also acts on dipeptidyl 2-naphthylamides.</text>
        <dbReference type="EC" id="3.4.14.4"/>
    </reaction>
</comment>
<evidence type="ECO:0000256" key="1">
    <source>
        <dbReference type="ARBA" id="ARBA00001336"/>
    </source>
</evidence>
<keyword evidence="19" id="KW-1185">Reference proteome</keyword>